<proteinExistence type="predicted"/>
<accession>D5L279</accession>
<sequence>MTRKSHISCIGCEKSFTRQTRYVGNYCASCRIVSADLETENDTDTEQETEE</sequence>
<organism evidence="1">
    <name type="scientific">uncultured virus</name>
    <dbReference type="NCBI Taxonomy" id="340016"/>
    <lineage>
        <taxon>Viruses</taxon>
        <taxon>environmental samples</taxon>
    </lineage>
</organism>
<dbReference type="EMBL" id="GU735117">
    <property type="protein sequence ID" value="ADE29138.1"/>
    <property type="molecule type" value="Genomic_DNA"/>
</dbReference>
<reference evidence="1" key="1">
    <citation type="journal article" date="2010" name="Environ. Microbiol.">
        <title>The metavirome of a hypersaline environment.</title>
        <authorList>
            <person name="Santos F."/>
            <person name="Yarza P."/>
            <person name="Parro V."/>
            <person name="Briones C."/>
            <person name="Anton J."/>
        </authorList>
    </citation>
    <scope>NUCLEOTIDE SEQUENCE</scope>
</reference>
<protein>
    <submittedName>
        <fullName evidence="1">Uncharacterized protein</fullName>
    </submittedName>
</protein>
<name>D5L279_9VIRU</name>
<evidence type="ECO:0000313" key="1">
    <source>
        <dbReference type="EMBL" id="ADE29138.1"/>
    </source>
</evidence>